<feature type="domain" description="DUF6532" evidence="1">
    <location>
        <begin position="76"/>
        <end position="266"/>
    </location>
</feature>
<proteinExistence type="predicted"/>
<keyword evidence="4" id="KW-1185">Reference proteome</keyword>
<sequence length="509" mass="57371">MPTPSTASDISPVLQDGPWLLRTNIVTVLKGHTTVLASLSLQSKPIRNLFDNAIKIGKLEMITGSQYCTVSSDSLKSIADATLNSACEFLGFTQTNAIRDHLQDGDYNTYARVLMSYVAHRIGLERKEMKNTQAATVLTSFGFGNTTEHHKEAQHLLLNYTYHYATLPSGKHDNSKPFEHPVMSQYMGAMFFGNTIYSKLLALNKQVFVSSIPEKPDELELPPGLVASSVASIHAILQDYSRSCNEHFPSKELAGVWKTALAILNNIRKVKRLRYHVLMHKLYIDASIHELRKLATLHHGAVTRKKQKITTDTWPEILSWDDKMSIMQECYDAASNTSIRRNECSFCGGLQAAHEMSIIPCSELDISLLKAAVQELPEKTSQPAIQCFRPETIENDQYCLCSYCKHEIRYANGMWTGNLPEELRGLTFLEEQCIARARATKCMFELELGPTDPSPLARLHPGNEMGWDFCLKDITVAVSPSKSVQKRRDVFLDDDDNEDHVRRARNRYP</sequence>
<dbReference type="InterPro" id="IPR046700">
    <property type="entry name" value="DUF6570"/>
</dbReference>
<evidence type="ECO:0000259" key="2">
    <source>
        <dbReference type="Pfam" id="PF20209"/>
    </source>
</evidence>
<dbReference type="AlphaFoldDB" id="A0A4S8KWV0"/>
<evidence type="ECO:0000313" key="4">
    <source>
        <dbReference type="Proteomes" id="UP000297245"/>
    </source>
</evidence>
<organism evidence="3 4">
    <name type="scientific">Dendrothele bispora (strain CBS 962.96)</name>
    <dbReference type="NCBI Taxonomy" id="1314807"/>
    <lineage>
        <taxon>Eukaryota</taxon>
        <taxon>Fungi</taxon>
        <taxon>Dikarya</taxon>
        <taxon>Basidiomycota</taxon>
        <taxon>Agaricomycotina</taxon>
        <taxon>Agaricomycetes</taxon>
        <taxon>Agaricomycetidae</taxon>
        <taxon>Agaricales</taxon>
        <taxon>Agaricales incertae sedis</taxon>
        <taxon>Dendrothele</taxon>
    </lineage>
</organism>
<protein>
    <submittedName>
        <fullName evidence="3">Uncharacterized protein</fullName>
    </submittedName>
</protein>
<reference evidence="3 4" key="1">
    <citation type="journal article" date="2019" name="Nat. Ecol. Evol.">
        <title>Megaphylogeny resolves global patterns of mushroom evolution.</title>
        <authorList>
            <person name="Varga T."/>
            <person name="Krizsan K."/>
            <person name="Foldi C."/>
            <person name="Dima B."/>
            <person name="Sanchez-Garcia M."/>
            <person name="Sanchez-Ramirez S."/>
            <person name="Szollosi G.J."/>
            <person name="Szarkandi J.G."/>
            <person name="Papp V."/>
            <person name="Albert L."/>
            <person name="Andreopoulos W."/>
            <person name="Angelini C."/>
            <person name="Antonin V."/>
            <person name="Barry K.W."/>
            <person name="Bougher N.L."/>
            <person name="Buchanan P."/>
            <person name="Buyck B."/>
            <person name="Bense V."/>
            <person name="Catcheside P."/>
            <person name="Chovatia M."/>
            <person name="Cooper J."/>
            <person name="Damon W."/>
            <person name="Desjardin D."/>
            <person name="Finy P."/>
            <person name="Geml J."/>
            <person name="Haridas S."/>
            <person name="Hughes K."/>
            <person name="Justo A."/>
            <person name="Karasinski D."/>
            <person name="Kautmanova I."/>
            <person name="Kiss B."/>
            <person name="Kocsube S."/>
            <person name="Kotiranta H."/>
            <person name="LaButti K.M."/>
            <person name="Lechner B.E."/>
            <person name="Liimatainen K."/>
            <person name="Lipzen A."/>
            <person name="Lukacs Z."/>
            <person name="Mihaltcheva S."/>
            <person name="Morgado L.N."/>
            <person name="Niskanen T."/>
            <person name="Noordeloos M.E."/>
            <person name="Ohm R.A."/>
            <person name="Ortiz-Santana B."/>
            <person name="Ovrebo C."/>
            <person name="Racz N."/>
            <person name="Riley R."/>
            <person name="Savchenko A."/>
            <person name="Shiryaev A."/>
            <person name="Soop K."/>
            <person name="Spirin V."/>
            <person name="Szebenyi C."/>
            <person name="Tomsovsky M."/>
            <person name="Tulloss R.E."/>
            <person name="Uehling J."/>
            <person name="Grigoriev I.V."/>
            <person name="Vagvolgyi C."/>
            <person name="Papp T."/>
            <person name="Martin F.M."/>
            <person name="Miettinen O."/>
            <person name="Hibbett D.S."/>
            <person name="Nagy L.G."/>
        </authorList>
    </citation>
    <scope>NUCLEOTIDE SEQUENCE [LARGE SCALE GENOMIC DNA]</scope>
    <source>
        <strain evidence="3 4">CBS 962.96</strain>
    </source>
</reference>
<dbReference type="EMBL" id="ML179901">
    <property type="protein sequence ID" value="THU80474.1"/>
    <property type="molecule type" value="Genomic_DNA"/>
</dbReference>
<evidence type="ECO:0000259" key="1">
    <source>
        <dbReference type="Pfam" id="PF20149"/>
    </source>
</evidence>
<feature type="domain" description="DUF6570" evidence="2">
    <location>
        <begin position="409"/>
        <end position="447"/>
    </location>
</feature>
<dbReference type="InterPro" id="IPR045341">
    <property type="entry name" value="DUF6532"/>
</dbReference>
<dbReference type="Pfam" id="PF20149">
    <property type="entry name" value="DUF6532"/>
    <property type="match status" value="1"/>
</dbReference>
<gene>
    <name evidence="3" type="ORF">K435DRAFT_809860</name>
</gene>
<dbReference type="OrthoDB" id="3225557at2759"/>
<evidence type="ECO:0000313" key="3">
    <source>
        <dbReference type="EMBL" id="THU80474.1"/>
    </source>
</evidence>
<dbReference type="Pfam" id="PF20209">
    <property type="entry name" value="DUF6570"/>
    <property type="match status" value="1"/>
</dbReference>
<dbReference type="Proteomes" id="UP000297245">
    <property type="component" value="Unassembled WGS sequence"/>
</dbReference>
<name>A0A4S8KWV0_DENBC</name>
<accession>A0A4S8KWV0</accession>